<dbReference type="PROSITE" id="PS51257">
    <property type="entry name" value="PROKAR_LIPOPROTEIN"/>
    <property type="match status" value="1"/>
</dbReference>
<reference evidence="1" key="1">
    <citation type="submission" date="2023-03" db="EMBL/GenBank/DDBJ databases">
        <title>MT1 and MT2 Draft Genomes of Novel Species.</title>
        <authorList>
            <person name="Venkateswaran K."/>
        </authorList>
    </citation>
    <scope>NUCLEOTIDE SEQUENCE</scope>
    <source>
        <strain evidence="1">F6_3S_P_1C</strain>
    </source>
</reference>
<evidence type="ECO:0000313" key="1">
    <source>
        <dbReference type="EMBL" id="MDN4600650.1"/>
    </source>
</evidence>
<proteinExistence type="predicted"/>
<dbReference type="Proteomes" id="UP001174205">
    <property type="component" value="Unassembled WGS sequence"/>
</dbReference>
<evidence type="ECO:0000313" key="2">
    <source>
        <dbReference type="Proteomes" id="UP001174205"/>
    </source>
</evidence>
<name>A0ABT8J6D2_9BACL</name>
<sequence length="113" mass="12734">MKVEVSLLKRPFFLIVILIISSLLLGACASEEEKMIVSSAEKFAANYILEKYGETVRFTEYRFSPPDLSKSLGLHGYIEGDKKKKVFVFVQYDPLSIKTLSLPEGISKKPNSK</sequence>
<dbReference type="RefSeq" id="WP_301245153.1">
    <property type="nucleotide sequence ID" value="NZ_JAROCD010000002.1"/>
</dbReference>
<organism evidence="1 2">
    <name type="scientific">Paenibacillus vandeheii</name>
    <dbReference type="NCBI Taxonomy" id="3035917"/>
    <lineage>
        <taxon>Bacteria</taxon>
        <taxon>Bacillati</taxon>
        <taxon>Bacillota</taxon>
        <taxon>Bacilli</taxon>
        <taxon>Bacillales</taxon>
        <taxon>Paenibacillaceae</taxon>
        <taxon>Paenibacillus</taxon>
    </lineage>
</organism>
<dbReference type="EMBL" id="JAROCD010000002">
    <property type="protein sequence ID" value="MDN4600650.1"/>
    <property type="molecule type" value="Genomic_DNA"/>
</dbReference>
<accession>A0ABT8J6D2</accession>
<gene>
    <name evidence="1" type="ORF">P5G61_05390</name>
</gene>
<protein>
    <submittedName>
        <fullName evidence="1">Uncharacterized protein</fullName>
    </submittedName>
</protein>
<comment type="caution">
    <text evidence="1">The sequence shown here is derived from an EMBL/GenBank/DDBJ whole genome shotgun (WGS) entry which is preliminary data.</text>
</comment>
<keyword evidence="2" id="KW-1185">Reference proteome</keyword>